<dbReference type="SUPFAM" id="SSF50346">
    <property type="entry name" value="PRC-barrel domain"/>
    <property type="match status" value="1"/>
</dbReference>
<proteinExistence type="predicted"/>
<dbReference type="InterPro" id="IPR011033">
    <property type="entry name" value="PRC_barrel-like_sf"/>
</dbReference>
<feature type="region of interest" description="Disordered" evidence="1">
    <location>
        <begin position="142"/>
        <end position="175"/>
    </location>
</feature>
<keyword evidence="2" id="KW-0732">Signal</keyword>
<protein>
    <submittedName>
        <fullName evidence="3">PRC-barrel domain-containing protein</fullName>
    </submittedName>
</protein>
<evidence type="ECO:0000313" key="4">
    <source>
        <dbReference type="Proteomes" id="UP001595579"/>
    </source>
</evidence>
<feature type="chain" id="PRO_5045495108" evidence="2">
    <location>
        <begin position="26"/>
        <end position="175"/>
    </location>
</feature>
<name>A0ABV7LRG0_9GAMM</name>
<evidence type="ECO:0000256" key="1">
    <source>
        <dbReference type="SAM" id="MobiDB-lite"/>
    </source>
</evidence>
<keyword evidence="4" id="KW-1185">Reference proteome</keyword>
<dbReference type="Proteomes" id="UP001595579">
    <property type="component" value="Unassembled WGS sequence"/>
</dbReference>
<dbReference type="Gene3D" id="2.30.30.240">
    <property type="entry name" value="PRC-barrel domain"/>
    <property type="match status" value="1"/>
</dbReference>
<feature type="compositionally biased region" description="Basic and acidic residues" evidence="1">
    <location>
        <begin position="165"/>
        <end position="175"/>
    </location>
</feature>
<gene>
    <name evidence="3" type="ORF">ACFOEV_14120</name>
</gene>
<evidence type="ECO:0000313" key="3">
    <source>
        <dbReference type="EMBL" id="MFC3284734.1"/>
    </source>
</evidence>
<reference evidence="4" key="1">
    <citation type="journal article" date="2019" name="Int. J. Syst. Evol. Microbiol.">
        <title>The Global Catalogue of Microorganisms (GCM) 10K type strain sequencing project: providing services to taxonomists for standard genome sequencing and annotation.</title>
        <authorList>
            <consortium name="The Broad Institute Genomics Platform"/>
            <consortium name="The Broad Institute Genome Sequencing Center for Infectious Disease"/>
            <person name="Wu L."/>
            <person name="Ma J."/>
        </authorList>
    </citation>
    <scope>NUCLEOTIDE SEQUENCE [LARGE SCALE GENOMIC DNA]</scope>
    <source>
        <strain evidence="4">CECT 7698</strain>
    </source>
</reference>
<sequence>MRLTTLSIAVALMAASLVTTGQALAQQAATEPQGLYSADTILDADAYLANDPNTAIGEIEDILLDDAMQVQAVVVESGATLGLGGRDIVIDNEHYRLESITQDGGDVEHRVIVDASKSELEKMPKYDAGWWEEARQRAREAWEATREGAESAWQQTREGAQRAADTIDEKIGGDN</sequence>
<organism evidence="3 4">
    <name type="scientific">Litchfieldella rifensis</name>
    <dbReference type="NCBI Taxonomy" id="762643"/>
    <lineage>
        <taxon>Bacteria</taxon>
        <taxon>Pseudomonadati</taxon>
        <taxon>Pseudomonadota</taxon>
        <taxon>Gammaproteobacteria</taxon>
        <taxon>Oceanospirillales</taxon>
        <taxon>Halomonadaceae</taxon>
        <taxon>Litchfieldella</taxon>
    </lineage>
</organism>
<dbReference type="EMBL" id="JBHRUG010000027">
    <property type="protein sequence ID" value="MFC3284734.1"/>
    <property type="molecule type" value="Genomic_DNA"/>
</dbReference>
<evidence type="ECO:0000256" key="2">
    <source>
        <dbReference type="SAM" id="SignalP"/>
    </source>
</evidence>
<accession>A0ABV7LRG0</accession>
<comment type="caution">
    <text evidence="3">The sequence shown here is derived from an EMBL/GenBank/DDBJ whole genome shotgun (WGS) entry which is preliminary data.</text>
</comment>
<dbReference type="RefSeq" id="WP_386774987.1">
    <property type="nucleotide sequence ID" value="NZ_JBHRUG010000027.1"/>
</dbReference>
<feature type="signal peptide" evidence="2">
    <location>
        <begin position="1"/>
        <end position="25"/>
    </location>
</feature>